<feature type="region of interest" description="Disordered" evidence="3">
    <location>
        <begin position="133"/>
        <end position="153"/>
    </location>
</feature>
<dbReference type="InterPro" id="IPR033113">
    <property type="entry name" value="PLA2_histidine"/>
</dbReference>
<keyword evidence="4" id="KW-0732">Signal</keyword>
<evidence type="ECO:0000256" key="3">
    <source>
        <dbReference type="SAM" id="MobiDB-lite"/>
    </source>
</evidence>
<dbReference type="Gene3D" id="1.20.90.10">
    <property type="entry name" value="Phospholipase A2 domain"/>
    <property type="match status" value="1"/>
</dbReference>
<evidence type="ECO:0000313" key="5">
    <source>
        <dbReference type="EMBL" id="TKR96844.1"/>
    </source>
</evidence>
<reference evidence="5 6" key="1">
    <citation type="journal article" date="2015" name="Genome Biol.">
        <title>Comparative genomics of Steinernema reveals deeply conserved gene regulatory networks.</title>
        <authorList>
            <person name="Dillman A.R."/>
            <person name="Macchietto M."/>
            <person name="Porter C.F."/>
            <person name="Rogers A."/>
            <person name="Williams B."/>
            <person name="Antoshechkin I."/>
            <person name="Lee M.M."/>
            <person name="Goodwin Z."/>
            <person name="Lu X."/>
            <person name="Lewis E.E."/>
            <person name="Goodrich-Blair H."/>
            <person name="Stock S.P."/>
            <person name="Adams B.J."/>
            <person name="Sternberg P.W."/>
            <person name="Mortazavi A."/>
        </authorList>
    </citation>
    <scope>NUCLEOTIDE SEQUENCE [LARGE SCALE GENOMIC DNA]</scope>
    <source>
        <strain evidence="5 6">ALL</strain>
    </source>
</reference>
<evidence type="ECO:0000256" key="1">
    <source>
        <dbReference type="ARBA" id="ARBA00004613"/>
    </source>
</evidence>
<evidence type="ECO:0000256" key="4">
    <source>
        <dbReference type="SAM" id="SignalP"/>
    </source>
</evidence>
<dbReference type="InterPro" id="IPR036444">
    <property type="entry name" value="PLipase_A2_dom_sf"/>
</dbReference>
<feature type="compositionally biased region" description="Polar residues" evidence="3">
    <location>
        <begin position="133"/>
        <end position="146"/>
    </location>
</feature>
<dbReference type="OrthoDB" id="5781547at2759"/>
<name>A0A4U5PLM9_STECR</name>
<dbReference type="PANTHER" id="PTHR34228">
    <property type="entry name" value="PROTEIN CBG09474-RELATED"/>
    <property type="match status" value="1"/>
</dbReference>
<protein>
    <recommendedName>
        <fullName evidence="7">Phospholipase A2 domain-containing protein</fullName>
    </recommendedName>
</protein>
<feature type="signal peptide" evidence="4">
    <location>
        <begin position="1"/>
        <end position="21"/>
    </location>
</feature>
<dbReference type="GO" id="GO:0006644">
    <property type="term" value="P:phospholipid metabolic process"/>
    <property type="evidence" value="ECO:0007669"/>
    <property type="project" value="InterPro"/>
</dbReference>
<dbReference type="GO" id="GO:0050482">
    <property type="term" value="P:arachidonate secretion"/>
    <property type="evidence" value="ECO:0007669"/>
    <property type="project" value="InterPro"/>
</dbReference>
<dbReference type="AlphaFoldDB" id="A0A4U5PLM9"/>
<evidence type="ECO:0008006" key="7">
    <source>
        <dbReference type="Google" id="ProtNLM"/>
    </source>
</evidence>
<keyword evidence="2" id="KW-0964">Secreted</keyword>
<keyword evidence="6" id="KW-1185">Reference proteome</keyword>
<dbReference type="GO" id="GO:0004623">
    <property type="term" value="F:phospholipase A2 activity"/>
    <property type="evidence" value="ECO:0007669"/>
    <property type="project" value="InterPro"/>
</dbReference>
<reference evidence="5 6" key="2">
    <citation type="journal article" date="2019" name="G3 (Bethesda)">
        <title>Hybrid Assembly of the Genome of the Entomopathogenic Nematode Steinernema carpocapsae Identifies the X-Chromosome.</title>
        <authorList>
            <person name="Serra L."/>
            <person name="Macchietto M."/>
            <person name="Macias-Munoz A."/>
            <person name="McGill C.J."/>
            <person name="Rodriguez I.M."/>
            <person name="Rodriguez B."/>
            <person name="Murad R."/>
            <person name="Mortazavi A."/>
        </authorList>
    </citation>
    <scope>NUCLEOTIDE SEQUENCE [LARGE SCALE GENOMIC DNA]</scope>
    <source>
        <strain evidence="5 6">ALL</strain>
    </source>
</reference>
<dbReference type="PROSITE" id="PS00118">
    <property type="entry name" value="PA2_HIS"/>
    <property type="match status" value="1"/>
</dbReference>
<comment type="subcellular location">
    <subcellularLocation>
        <location evidence="1">Secreted</location>
    </subcellularLocation>
</comment>
<dbReference type="InterPro" id="IPR053322">
    <property type="entry name" value="PLA2-like"/>
</dbReference>
<evidence type="ECO:0000256" key="2">
    <source>
        <dbReference type="ARBA" id="ARBA00022525"/>
    </source>
</evidence>
<proteinExistence type="predicted"/>
<dbReference type="EMBL" id="AZBU02000002">
    <property type="protein sequence ID" value="TKR96844.1"/>
    <property type="molecule type" value="Genomic_DNA"/>
</dbReference>
<evidence type="ECO:0000313" key="6">
    <source>
        <dbReference type="Proteomes" id="UP000298663"/>
    </source>
</evidence>
<dbReference type="Proteomes" id="UP000298663">
    <property type="component" value="Unassembled WGS sequence"/>
</dbReference>
<organism evidence="5 6">
    <name type="scientific">Steinernema carpocapsae</name>
    <name type="common">Entomopathogenic nematode</name>
    <dbReference type="NCBI Taxonomy" id="34508"/>
    <lineage>
        <taxon>Eukaryota</taxon>
        <taxon>Metazoa</taxon>
        <taxon>Ecdysozoa</taxon>
        <taxon>Nematoda</taxon>
        <taxon>Chromadorea</taxon>
        <taxon>Rhabditida</taxon>
        <taxon>Tylenchina</taxon>
        <taxon>Panagrolaimomorpha</taxon>
        <taxon>Strongyloidoidea</taxon>
        <taxon>Steinernematidae</taxon>
        <taxon>Steinernema</taxon>
    </lineage>
</organism>
<sequence length="184" mass="20223">MNSQKPLTVFLLSSLVAVVFGIMNASEYDCGTTEAEKELLFLAMETGCPNGIHEADKCCEAHDLCYDNQLGQNYCDITFRDCLQENVAPKYSFPFNMLCQRVPLFYYNGATELGADAYKEAGNNNLTQTLSDLSTSNDQEAGNSTNKHSKMAARPSLSENHSNILGFGTFEAVLALLWLAYGSL</sequence>
<feature type="chain" id="PRO_5020920256" description="Phospholipase A2 domain-containing protein" evidence="4">
    <location>
        <begin position="22"/>
        <end position="184"/>
    </location>
</feature>
<dbReference type="GO" id="GO:0005576">
    <property type="term" value="C:extracellular region"/>
    <property type="evidence" value="ECO:0007669"/>
    <property type="project" value="UniProtKB-SubCell"/>
</dbReference>
<accession>A0A4U5PLM9</accession>
<dbReference type="SUPFAM" id="SSF48619">
    <property type="entry name" value="Phospholipase A2, PLA2"/>
    <property type="match status" value="1"/>
</dbReference>
<gene>
    <name evidence="5" type="ORF">L596_010804</name>
</gene>
<comment type="caution">
    <text evidence="5">The sequence shown here is derived from an EMBL/GenBank/DDBJ whole genome shotgun (WGS) entry which is preliminary data.</text>
</comment>